<evidence type="ECO:0000313" key="2">
    <source>
        <dbReference type="EMBL" id="WAX55714.1"/>
    </source>
</evidence>
<keyword evidence="3" id="KW-1185">Reference proteome</keyword>
<accession>A0ABY7JTP2</accession>
<dbReference type="RefSeq" id="WP_269442237.1">
    <property type="nucleotide sequence ID" value="NZ_CP097463.1"/>
</dbReference>
<dbReference type="Pfam" id="PF10969">
    <property type="entry name" value="DUF2771"/>
    <property type="match status" value="1"/>
</dbReference>
<organism evidence="2 3">
    <name type="scientific">Jatrophihabitans cynanchi</name>
    <dbReference type="NCBI Taxonomy" id="2944128"/>
    <lineage>
        <taxon>Bacteria</taxon>
        <taxon>Bacillati</taxon>
        <taxon>Actinomycetota</taxon>
        <taxon>Actinomycetes</taxon>
        <taxon>Jatrophihabitantales</taxon>
        <taxon>Jatrophihabitantaceae</taxon>
        <taxon>Jatrophihabitans</taxon>
    </lineage>
</organism>
<feature type="chain" id="PRO_5045150897" evidence="1">
    <location>
        <begin position="24"/>
        <end position="151"/>
    </location>
</feature>
<evidence type="ECO:0000313" key="3">
    <source>
        <dbReference type="Proteomes" id="UP001164693"/>
    </source>
</evidence>
<sequence length="151" mass="15948">MPRFRRLLAVAVGALAVAGLLTACQKPAPEVSVLGGGKVVRITPSTYCFDTEHCRKQALDLPTLTLGSDDKLLIDVPNAVKSNGWQVQALSLQDITKVLGASGPITDSHSYRVASNAADGSPFLVRVDELDGGKPDGSTWSFLVKVSQTKS</sequence>
<protein>
    <submittedName>
        <fullName evidence="2">DUF2771 domain-containing protein</fullName>
    </submittedName>
</protein>
<name>A0ABY7JTP2_9ACTN</name>
<dbReference type="PROSITE" id="PS51257">
    <property type="entry name" value="PROKAR_LIPOPROTEIN"/>
    <property type="match status" value="1"/>
</dbReference>
<feature type="signal peptide" evidence="1">
    <location>
        <begin position="1"/>
        <end position="23"/>
    </location>
</feature>
<dbReference type="InterPro" id="IPR024495">
    <property type="entry name" value="DUF2771"/>
</dbReference>
<dbReference type="EMBL" id="CP097463">
    <property type="protein sequence ID" value="WAX55714.1"/>
    <property type="molecule type" value="Genomic_DNA"/>
</dbReference>
<dbReference type="Proteomes" id="UP001164693">
    <property type="component" value="Chromosome"/>
</dbReference>
<gene>
    <name evidence="2" type="ORF">M6B22_14355</name>
</gene>
<reference evidence="2" key="1">
    <citation type="submission" date="2022-05" db="EMBL/GenBank/DDBJ databases">
        <title>Jatrophihabitans sp. SB3-54 whole genome sequence.</title>
        <authorList>
            <person name="Suh M.K."/>
            <person name="Eom M.K."/>
            <person name="Kim J.S."/>
            <person name="Kim H.S."/>
            <person name="Do H.E."/>
            <person name="Shin Y.K."/>
            <person name="Lee J.-S."/>
        </authorList>
    </citation>
    <scope>NUCLEOTIDE SEQUENCE</scope>
    <source>
        <strain evidence="2">SB3-54</strain>
    </source>
</reference>
<proteinExistence type="predicted"/>
<evidence type="ECO:0000256" key="1">
    <source>
        <dbReference type="SAM" id="SignalP"/>
    </source>
</evidence>
<keyword evidence="1" id="KW-0732">Signal</keyword>